<comment type="caution">
    <text evidence="1">The sequence shown here is derived from an EMBL/GenBank/DDBJ whole genome shotgun (WGS) entry which is preliminary data.</text>
</comment>
<evidence type="ECO:0000313" key="1">
    <source>
        <dbReference type="EMBL" id="OMO74810.1"/>
    </source>
</evidence>
<proteinExistence type="predicted"/>
<evidence type="ECO:0000313" key="2">
    <source>
        <dbReference type="Proteomes" id="UP000188268"/>
    </source>
</evidence>
<sequence length="117" mass="12995">MGYTEETTKTAEYIAISTTETPMETNTKICHGAAAAVDAPPPSACSKGKKMNKMKKKKRGLFLCCSNMQFENEEQTEKALAFLKGDENTKLRMVMCCANFQVGNEIDEFGVKKKIIK</sequence>
<protein>
    <submittedName>
        <fullName evidence="1">Uncharacterized protein</fullName>
    </submittedName>
</protein>
<dbReference type="AlphaFoldDB" id="A0A1R3HX17"/>
<accession>A0A1R3HX17</accession>
<reference evidence="1 2" key="1">
    <citation type="submission" date="2013-09" db="EMBL/GenBank/DDBJ databases">
        <title>Corchorus capsularis genome sequencing.</title>
        <authorList>
            <person name="Alam M."/>
            <person name="Haque M.S."/>
            <person name="Islam M.S."/>
            <person name="Emdad E.M."/>
            <person name="Islam M.M."/>
            <person name="Ahmed B."/>
            <person name="Halim A."/>
            <person name="Hossen Q.M.M."/>
            <person name="Hossain M.Z."/>
            <person name="Ahmed R."/>
            <person name="Khan M.M."/>
            <person name="Islam R."/>
            <person name="Rashid M.M."/>
            <person name="Khan S.A."/>
            <person name="Rahman M.S."/>
            <person name="Alam M."/>
        </authorList>
    </citation>
    <scope>NUCLEOTIDE SEQUENCE [LARGE SCALE GENOMIC DNA]</scope>
    <source>
        <strain evidence="2">cv. CVL-1</strain>
        <tissue evidence="1">Whole seedling</tissue>
    </source>
</reference>
<keyword evidence="2" id="KW-1185">Reference proteome</keyword>
<dbReference type="EMBL" id="AWWV01011057">
    <property type="protein sequence ID" value="OMO74810.1"/>
    <property type="molecule type" value="Genomic_DNA"/>
</dbReference>
<organism evidence="1 2">
    <name type="scientific">Corchorus capsularis</name>
    <name type="common">Jute</name>
    <dbReference type="NCBI Taxonomy" id="210143"/>
    <lineage>
        <taxon>Eukaryota</taxon>
        <taxon>Viridiplantae</taxon>
        <taxon>Streptophyta</taxon>
        <taxon>Embryophyta</taxon>
        <taxon>Tracheophyta</taxon>
        <taxon>Spermatophyta</taxon>
        <taxon>Magnoliopsida</taxon>
        <taxon>eudicotyledons</taxon>
        <taxon>Gunneridae</taxon>
        <taxon>Pentapetalae</taxon>
        <taxon>rosids</taxon>
        <taxon>malvids</taxon>
        <taxon>Malvales</taxon>
        <taxon>Malvaceae</taxon>
        <taxon>Grewioideae</taxon>
        <taxon>Apeibeae</taxon>
        <taxon>Corchorus</taxon>
    </lineage>
</organism>
<dbReference type="Gramene" id="OMO74810">
    <property type="protein sequence ID" value="OMO74810"/>
    <property type="gene ID" value="CCACVL1_16447"/>
</dbReference>
<dbReference type="OrthoDB" id="993164at2759"/>
<name>A0A1R3HX17_COCAP</name>
<gene>
    <name evidence="1" type="ORF">CCACVL1_16447</name>
</gene>
<dbReference type="Proteomes" id="UP000188268">
    <property type="component" value="Unassembled WGS sequence"/>
</dbReference>
<dbReference type="OMA" id="NTKICHG"/>